<evidence type="ECO:0000313" key="11">
    <source>
        <dbReference type="EMBL" id="KXA96849.1"/>
    </source>
</evidence>
<comment type="similarity">
    <text evidence="2">Belongs to the AOR/FOR family.</text>
</comment>
<dbReference type="PANTHER" id="PTHR30038:SF0">
    <property type="entry name" value="TUNGSTEN-CONTAINING ALDEHYDE FERREDOXIN OXIDOREDUCTASE"/>
    <property type="match status" value="1"/>
</dbReference>
<dbReference type="Gene3D" id="1.10.599.10">
    <property type="entry name" value="Aldehyde Ferredoxin Oxidoreductase Protein, subunit A, domain 3"/>
    <property type="match status" value="1"/>
</dbReference>
<dbReference type="GO" id="GO:0051539">
    <property type="term" value="F:4 iron, 4 sulfur cluster binding"/>
    <property type="evidence" value="ECO:0007669"/>
    <property type="project" value="UniProtKB-KW"/>
</dbReference>
<evidence type="ECO:0000256" key="7">
    <source>
        <dbReference type="ARBA" id="ARBA00023014"/>
    </source>
</evidence>
<dbReference type="SUPFAM" id="SSF56228">
    <property type="entry name" value="Aldehyde ferredoxin oxidoreductase, N-terminal domain"/>
    <property type="match status" value="1"/>
</dbReference>
<proteinExistence type="inferred from homology"/>
<dbReference type="Gene3D" id="3.60.9.10">
    <property type="entry name" value="Aldehyde ferredoxin oxidoreductase, N-terminal domain"/>
    <property type="match status" value="1"/>
</dbReference>
<dbReference type="InterPro" id="IPR036021">
    <property type="entry name" value="Tungsten_al_ferr_oxy-like_C"/>
</dbReference>
<dbReference type="InterPro" id="IPR051919">
    <property type="entry name" value="W-dependent_AOR"/>
</dbReference>
<organism evidence="11 12">
    <name type="scientific">candidate division MSBL1 archaeon SCGC-AAA259I09</name>
    <dbReference type="NCBI Taxonomy" id="1698267"/>
    <lineage>
        <taxon>Archaea</taxon>
        <taxon>Methanobacteriati</taxon>
        <taxon>Methanobacteriota</taxon>
        <taxon>candidate division MSBL1</taxon>
    </lineage>
</organism>
<dbReference type="InterPro" id="IPR013984">
    <property type="entry name" value="Ald_Fedxn_OxRdtase_dom2"/>
</dbReference>
<keyword evidence="4" id="KW-0479">Metal-binding</keyword>
<dbReference type="EMBL" id="LHXR01000057">
    <property type="protein sequence ID" value="KXA96849.1"/>
    <property type="molecule type" value="Genomic_DNA"/>
</dbReference>
<evidence type="ECO:0000256" key="6">
    <source>
        <dbReference type="ARBA" id="ARBA00023004"/>
    </source>
</evidence>
<dbReference type="Proteomes" id="UP000070463">
    <property type="component" value="Unassembled WGS sequence"/>
</dbReference>
<evidence type="ECO:0000256" key="9">
    <source>
        <dbReference type="SAM" id="MobiDB-lite"/>
    </source>
</evidence>
<keyword evidence="6" id="KW-0408">Iron</keyword>
<gene>
    <name evidence="11" type="ORF">AKJ37_04285</name>
</gene>
<dbReference type="InterPro" id="IPR036503">
    <property type="entry name" value="Ald_Fedxn_OxRdtase_N_sf"/>
</dbReference>
<name>A0A133URT5_9EURY</name>
<feature type="compositionally biased region" description="Polar residues" evidence="9">
    <location>
        <begin position="510"/>
        <end position="519"/>
    </location>
</feature>
<comment type="caution">
    <text evidence="11">The sequence shown here is derived from an EMBL/GenBank/DDBJ whole genome shotgun (WGS) entry which is preliminary data.</text>
</comment>
<dbReference type="InterPro" id="IPR013983">
    <property type="entry name" value="Ald_Fedxn_OxRdtase_N"/>
</dbReference>
<evidence type="ECO:0000256" key="1">
    <source>
        <dbReference type="ARBA" id="ARBA00001966"/>
    </source>
</evidence>
<evidence type="ECO:0000256" key="3">
    <source>
        <dbReference type="ARBA" id="ARBA00022485"/>
    </source>
</evidence>
<dbReference type="Gene3D" id="1.10.569.10">
    <property type="entry name" value="Aldehyde Ferredoxin Oxidoreductase Protein, subunit A, domain 2"/>
    <property type="match status" value="1"/>
</dbReference>
<dbReference type="AlphaFoldDB" id="A0A133URT5"/>
<feature type="non-terminal residue" evidence="11">
    <location>
        <position position="1"/>
    </location>
</feature>
<evidence type="ECO:0000313" key="12">
    <source>
        <dbReference type="Proteomes" id="UP000070463"/>
    </source>
</evidence>
<accession>A0A133URT5</accession>
<keyword evidence="7" id="KW-0411">Iron-sulfur</keyword>
<keyword evidence="5" id="KW-0560">Oxidoreductase</keyword>
<dbReference type="GO" id="GO:0009055">
    <property type="term" value="F:electron transfer activity"/>
    <property type="evidence" value="ECO:0007669"/>
    <property type="project" value="InterPro"/>
</dbReference>
<protein>
    <recommendedName>
        <fullName evidence="10">Aldehyde ferredoxin oxidoreductase N-terminal domain-containing protein</fullName>
    </recommendedName>
</protein>
<dbReference type="InterPro" id="IPR001203">
    <property type="entry name" value="OxRdtase_Ald_Fedxn_C"/>
</dbReference>
<evidence type="ECO:0000256" key="4">
    <source>
        <dbReference type="ARBA" id="ARBA00022723"/>
    </source>
</evidence>
<sequence length="563" mass="62080">ELEGGEDPLGEDNLLIFAAGPLQGTGVPGAGRHVVISKSPKTGSVNDSYAGGFFAHELGASGYDGLIVRGKSDSPSYISLIEGEGEIRSAEDLWGKPVAETESILKEKHDGGRVSSIGIGGENIVKFSCIINDRNRAAGRPGFGAVMGSKNLKAVIVKGSTEKPVHSREELREARSEFVDVLSPVIKWGKYGSSGAVTGLDEMGILPTKNFREGVFDGAEKISGERMYEEILTERDTCAGCPVRCKRVVKTKFRGEEVEEKYGGPEYETLASFGSLCLNDDPDSIALANQKCNAYSLDTISTGNTIAFAMEASERGFIEEDIEWGDAEQILEMVEKIAHREGLGDLLADGIDKVADEWGVDFDMQVKGQEIPMHEPRGKKALGISYATSPRGANHMEVLHDTFKEHPSEFGFLDDFSRFDLESKPEFCKVYEDLVSFTNSAIVCAYIGWVAYVRGAYTYPKIREILRAVTGREIDRDEMLKIGERNFNLLKILSAREKISRDEDGLPSRFENSLPQGASSGEKIPKKELQKAIDEYYQLRGWERYGPTEETLRKLDMEGLRDF</sequence>
<dbReference type="PANTHER" id="PTHR30038">
    <property type="entry name" value="ALDEHYDE FERREDOXIN OXIDOREDUCTASE"/>
    <property type="match status" value="1"/>
</dbReference>
<keyword evidence="12" id="KW-1185">Reference proteome</keyword>
<evidence type="ECO:0000259" key="10">
    <source>
        <dbReference type="SMART" id="SM00790"/>
    </source>
</evidence>
<dbReference type="Pfam" id="PF01314">
    <property type="entry name" value="AFOR_C"/>
    <property type="match status" value="1"/>
</dbReference>
<dbReference type="GO" id="GO:0046872">
    <property type="term" value="F:metal ion binding"/>
    <property type="evidence" value="ECO:0007669"/>
    <property type="project" value="UniProtKB-KW"/>
</dbReference>
<feature type="domain" description="Aldehyde ferredoxin oxidoreductase N-terminal" evidence="10">
    <location>
        <begin position="1"/>
        <end position="161"/>
    </location>
</feature>
<dbReference type="SUPFAM" id="SSF48310">
    <property type="entry name" value="Aldehyde ferredoxin oxidoreductase, C-terminal domains"/>
    <property type="match status" value="1"/>
</dbReference>
<feature type="region of interest" description="Disordered" evidence="9">
    <location>
        <begin position="504"/>
        <end position="525"/>
    </location>
</feature>
<dbReference type="InterPro" id="IPR013985">
    <property type="entry name" value="Ald_Fedxn_OxRdtase_dom3"/>
</dbReference>
<evidence type="ECO:0000256" key="2">
    <source>
        <dbReference type="ARBA" id="ARBA00011032"/>
    </source>
</evidence>
<dbReference type="Pfam" id="PF02730">
    <property type="entry name" value="AFOR_N"/>
    <property type="match status" value="1"/>
</dbReference>
<dbReference type="SMART" id="SM00790">
    <property type="entry name" value="AFOR_N"/>
    <property type="match status" value="1"/>
</dbReference>
<evidence type="ECO:0000256" key="8">
    <source>
        <dbReference type="ARBA" id="ARBA00049934"/>
    </source>
</evidence>
<keyword evidence="3" id="KW-0004">4Fe-4S</keyword>
<reference evidence="11 12" key="1">
    <citation type="journal article" date="2016" name="Sci. Rep.">
        <title>Metabolic traits of an uncultured archaeal lineage -MSBL1- from brine pools of the Red Sea.</title>
        <authorList>
            <person name="Mwirichia R."/>
            <person name="Alam I."/>
            <person name="Rashid M."/>
            <person name="Vinu M."/>
            <person name="Ba-Alawi W."/>
            <person name="Anthony Kamau A."/>
            <person name="Kamanda Ngugi D."/>
            <person name="Goker M."/>
            <person name="Klenk H.P."/>
            <person name="Bajic V."/>
            <person name="Stingl U."/>
        </authorList>
    </citation>
    <scope>NUCLEOTIDE SEQUENCE [LARGE SCALE GENOMIC DNA]</scope>
    <source>
        <strain evidence="11">SCGC-AAA259I09</strain>
    </source>
</reference>
<dbReference type="GO" id="GO:0016625">
    <property type="term" value="F:oxidoreductase activity, acting on the aldehyde or oxo group of donors, iron-sulfur protein as acceptor"/>
    <property type="evidence" value="ECO:0007669"/>
    <property type="project" value="InterPro"/>
</dbReference>
<comment type="cofactor">
    <cofactor evidence="1">
        <name>[4Fe-4S] cluster</name>
        <dbReference type="ChEBI" id="CHEBI:49883"/>
    </cofactor>
</comment>
<evidence type="ECO:0000256" key="5">
    <source>
        <dbReference type="ARBA" id="ARBA00023002"/>
    </source>
</evidence>
<comment type="cofactor">
    <cofactor evidence="8">
        <name>tungstopterin</name>
        <dbReference type="ChEBI" id="CHEBI:30402"/>
    </cofactor>
</comment>